<dbReference type="AlphaFoldDB" id="A0A8J3J1M4"/>
<feature type="transmembrane region" description="Helical" evidence="2">
    <location>
        <begin position="103"/>
        <end position="123"/>
    </location>
</feature>
<keyword evidence="4" id="KW-1185">Reference proteome</keyword>
<evidence type="ECO:0000256" key="1">
    <source>
        <dbReference type="SAM" id="MobiDB-lite"/>
    </source>
</evidence>
<name>A0A8J3J1M4_9ACTN</name>
<dbReference type="SUPFAM" id="SSF48452">
    <property type="entry name" value="TPR-like"/>
    <property type="match status" value="1"/>
</dbReference>
<evidence type="ECO:0000256" key="2">
    <source>
        <dbReference type="SAM" id="Phobius"/>
    </source>
</evidence>
<dbReference type="EMBL" id="BOMB01000019">
    <property type="protein sequence ID" value="GID12548.1"/>
    <property type="molecule type" value="Genomic_DNA"/>
</dbReference>
<protein>
    <recommendedName>
        <fullName evidence="5">OmpA family protein</fullName>
    </recommendedName>
</protein>
<accession>A0A8J3J1M4</accession>
<proteinExistence type="predicted"/>
<dbReference type="InterPro" id="IPR011990">
    <property type="entry name" value="TPR-like_helical_dom_sf"/>
</dbReference>
<gene>
    <name evidence="3" type="ORF">Aru02nite_34370</name>
</gene>
<reference evidence="3" key="1">
    <citation type="submission" date="2021-01" db="EMBL/GenBank/DDBJ databases">
        <title>Whole genome shotgun sequence of Actinocatenispora rupis NBRC 107355.</title>
        <authorList>
            <person name="Komaki H."/>
            <person name="Tamura T."/>
        </authorList>
    </citation>
    <scope>NUCLEOTIDE SEQUENCE</scope>
    <source>
        <strain evidence="3">NBRC 107355</strain>
    </source>
</reference>
<evidence type="ECO:0000313" key="4">
    <source>
        <dbReference type="Proteomes" id="UP000612808"/>
    </source>
</evidence>
<evidence type="ECO:0008006" key="5">
    <source>
        <dbReference type="Google" id="ProtNLM"/>
    </source>
</evidence>
<dbReference type="Proteomes" id="UP000612808">
    <property type="component" value="Unassembled WGS sequence"/>
</dbReference>
<feature type="compositionally biased region" description="Pro residues" evidence="1">
    <location>
        <begin position="127"/>
        <end position="140"/>
    </location>
</feature>
<sequence>MTAGHRDAEGPVDELVAALALADAAALARRGAYEEALRALDESAVDGPAEWDLRARIHAQRGDLPAADAAWHRVLAVLPDDADARAGRRRIARTAHGRRPVPVVALGAAGLVLLAAGTATVVAPHHPATPPVRSAPPAVPETPRRATPDPELALLADALRGPGVRVRARSHDVRIVFTRGLYGPDGAVLTADGRRALAATGRRLRDRTVRVTVLGHEARLLGTEPSGGSDLEVSRAVTAAAVLSAASGLPLSAFTLGGAEQSAAPYAGHDPATRSRDRTVTVLVAPA</sequence>
<keyword evidence="2" id="KW-0472">Membrane</keyword>
<dbReference type="RefSeq" id="WP_203658571.1">
    <property type="nucleotide sequence ID" value="NZ_BAAAZM010000013.1"/>
</dbReference>
<organism evidence="3 4">
    <name type="scientific">Actinocatenispora rupis</name>
    <dbReference type="NCBI Taxonomy" id="519421"/>
    <lineage>
        <taxon>Bacteria</taxon>
        <taxon>Bacillati</taxon>
        <taxon>Actinomycetota</taxon>
        <taxon>Actinomycetes</taxon>
        <taxon>Micromonosporales</taxon>
        <taxon>Micromonosporaceae</taxon>
        <taxon>Actinocatenispora</taxon>
    </lineage>
</organism>
<keyword evidence="2" id="KW-0812">Transmembrane</keyword>
<comment type="caution">
    <text evidence="3">The sequence shown here is derived from an EMBL/GenBank/DDBJ whole genome shotgun (WGS) entry which is preliminary data.</text>
</comment>
<keyword evidence="2" id="KW-1133">Transmembrane helix</keyword>
<feature type="region of interest" description="Disordered" evidence="1">
    <location>
        <begin position="125"/>
        <end position="147"/>
    </location>
</feature>
<evidence type="ECO:0000313" key="3">
    <source>
        <dbReference type="EMBL" id="GID12548.1"/>
    </source>
</evidence>
<dbReference type="Gene3D" id="1.25.40.10">
    <property type="entry name" value="Tetratricopeptide repeat domain"/>
    <property type="match status" value="1"/>
</dbReference>